<name>A0A9X3KTN1_9HYPH</name>
<dbReference type="InterPro" id="IPR028087">
    <property type="entry name" value="Tad_N"/>
</dbReference>
<dbReference type="GeneID" id="79864540"/>
<evidence type="ECO:0000259" key="2">
    <source>
        <dbReference type="Pfam" id="PF13400"/>
    </source>
</evidence>
<dbReference type="Proteomes" id="UP001151018">
    <property type="component" value="Unassembled WGS sequence"/>
</dbReference>
<organism evidence="3 4">
    <name type="scientific">Agrobacterium salinitolerans</name>
    <dbReference type="NCBI Taxonomy" id="1183413"/>
    <lineage>
        <taxon>Bacteria</taxon>
        <taxon>Pseudomonadati</taxon>
        <taxon>Pseudomonadota</taxon>
        <taxon>Alphaproteobacteria</taxon>
        <taxon>Hyphomicrobiales</taxon>
        <taxon>Rhizobiaceae</taxon>
        <taxon>Rhizobium/Agrobacterium group</taxon>
        <taxon>Agrobacterium</taxon>
    </lineage>
</organism>
<keyword evidence="1" id="KW-0812">Transmembrane</keyword>
<dbReference type="RefSeq" id="WP_244614311.1">
    <property type="nucleotide sequence ID" value="NZ_JAPZLN010000005.1"/>
</dbReference>
<sequence>MTTNKKIQWRADATHPKIDDHDARLHDERAHFTMLGGRIRYHNSLLSRLRSLSRNRDGGIAIMAAFCLPIVIGFAALAVEYGYGLLVRDENQRVSDLASYAGALAYSTTKSEDKMKVAALAVAKLNGVDGADVKVSLTASPKDARVQAVHVAITTTNTLVLAPVLGVSPKLEIGAQAYSSIGAAENGCIVALDKSASGVTLSGGVQANAGKCYVASNSDIVAPCGTKITAKSATYYEGASEPCQWSSNIVQADGSPAPVTRQYTSDPLAENKGVATLHDRFDIIRKASWPFAVKVGKGPDIEFGDKATPVQTAAAIEAVGCRYDSSNFNQYWMSRWDITCSGSEVNIGSLRVHGDIQVKFNVTGSKNTTYNFSGRIQNAQGTKLEFGDGTFNVAGGIIGADLTFGSGIFHVGQIVPKAEWNESKQALCSGNALYSLCSDGKLTIDGPSTFVLDAGLHTGDGAMMKLGAGTSNSYIIGKSSGDNAIGVGGGSVTALADASSGKGVFRVDGDVDGGGGGSCITFPASAQHDISGNVNLAGGAKLGAGVYAVDGYFSVHTGGANCSDTAAVSGTNVTIAISGTETPSDWECKDKAFCLTGGNAITLTAPSSGDHANLAVIGPQSSKRTAGAEITSGGRGRISGAFYFPNGAIDFGGGGQIGDAATGCLQLIGASISLSGGSQMMSECKLQTGSGKVALVQ</sequence>
<gene>
    <name evidence="3" type="ORF">O9X88_24830</name>
</gene>
<comment type="caution">
    <text evidence="3">The sequence shown here is derived from an EMBL/GenBank/DDBJ whole genome shotgun (WGS) entry which is preliminary data.</text>
</comment>
<proteinExistence type="predicted"/>
<reference evidence="3" key="1">
    <citation type="submission" date="2022-12" db="EMBL/GenBank/DDBJ databases">
        <title>Draft genome sequences of 22 rhizogenic Agrobacterium biovar 1 strains, the causative agent of hairy root disease.</title>
        <authorList>
            <person name="Kim N."/>
            <person name="Vargas P."/>
            <person name="Rediers H."/>
        </authorList>
    </citation>
    <scope>NUCLEOTIDE SEQUENCE</scope>
    <source>
        <strain evidence="3">ST15.13.006</strain>
    </source>
</reference>
<dbReference type="AlphaFoldDB" id="A0A9X3KTN1"/>
<dbReference type="Pfam" id="PF13400">
    <property type="entry name" value="Tad"/>
    <property type="match status" value="1"/>
</dbReference>
<evidence type="ECO:0000256" key="1">
    <source>
        <dbReference type="SAM" id="Phobius"/>
    </source>
</evidence>
<dbReference type="EMBL" id="JAPZLR010000041">
    <property type="protein sequence ID" value="MCZ7940755.1"/>
    <property type="molecule type" value="Genomic_DNA"/>
</dbReference>
<protein>
    <submittedName>
        <fullName evidence="3">Tad domain-containing protein</fullName>
    </submittedName>
</protein>
<evidence type="ECO:0000313" key="3">
    <source>
        <dbReference type="EMBL" id="MCZ7940755.1"/>
    </source>
</evidence>
<accession>A0A9X3KTN1</accession>
<evidence type="ECO:0000313" key="4">
    <source>
        <dbReference type="Proteomes" id="UP001151018"/>
    </source>
</evidence>
<keyword evidence="1" id="KW-1133">Transmembrane helix</keyword>
<feature type="domain" description="Putative Flp pilus-assembly TadG-like N-terminal" evidence="2">
    <location>
        <begin position="58"/>
        <end position="103"/>
    </location>
</feature>
<feature type="transmembrane region" description="Helical" evidence="1">
    <location>
        <begin position="58"/>
        <end position="83"/>
    </location>
</feature>
<keyword evidence="1" id="KW-0472">Membrane</keyword>